<accession>A0ABX8SR05</accession>
<dbReference type="Proteomes" id="UP000826050">
    <property type="component" value="Chromosome"/>
</dbReference>
<organism evidence="2 3">
    <name type="scientific">Alcaligenes ammonioxydans</name>
    <dbReference type="NCBI Taxonomy" id="2582914"/>
    <lineage>
        <taxon>Bacteria</taxon>
        <taxon>Pseudomonadati</taxon>
        <taxon>Pseudomonadota</taxon>
        <taxon>Betaproteobacteria</taxon>
        <taxon>Burkholderiales</taxon>
        <taxon>Alcaligenaceae</taxon>
        <taxon>Alcaligenes</taxon>
    </lineage>
</organism>
<name>A0ABX8SR05_9BURK</name>
<reference evidence="2 3" key="1">
    <citation type="submission" date="2020-02" db="EMBL/GenBank/DDBJ databases">
        <title>Partial ammonium oxidation to N2 by heterotrophic bacteria.</title>
        <authorList>
            <person name="Wu M."/>
        </authorList>
    </citation>
    <scope>NUCLEOTIDE SEQUENCE [LARGE SCALE GENOMIC DNA]</scope>
    <source>
        <strain evidence="2 3">HO-1</strain>
    </source>
</reference>
<dbReference type="RefSeq" id="WP_219235828.1">
    <property type="nucleotide sequence ID" value="NZ_CP049362.1"/>
</dbReference>
<keyword evidence="3" id="KW-1185">Reference proteome</keyword>
<keyword evidence="1" id="KW-0812">Transmembrane</keyword>
<keyword evidence="1" id="KW-0472">Membrane</keyword>
<sequence length="97" mass="10598">MQVHSPNFLLARRRRQLRDAAITDSPAIARRTYGAKRPKVVIGRQWRGGAIQIQPAVFLPAPAERWSSLRKAARFAACAFIPVVATVGGWLSAGGSF</sequence>
<proteinExistence type="predicted"/>
<evidence type="ECO:0000313" key="2">
    <source>
        <dbReference type="EMBL" id="QXX78467.1"/>
    </source>
</evidence>
<evidence type="ECO:0000256" key="1">
    <source>
        <dbReference type="SAM" id="Phobius"/>
    </source>
</evidence>
<protein>
    <submittedName>
        <fullName evidence="2">Uncharacterized protein</fullName>
    </submittedName>
</protein>
<dbReference type="EMBL" id="CP049362">
    <property type="protein sequence ID" value="QXX78467.1"/>
    <property type="molecule type" value="Genomic_DNA"/>
</dbReference>
<evidence type="ECO:0000313" key="3">
    <source>
        <dbReference type="Proteomes" id="UP000826050"/>
    </source>
</evidence>
<keyword evidence="1" id="KW-1133">Transmembrane helix</keyword>
<gene>
    <name evidence="2" type="ORF">FE795_05170</name>
</gene>
<feature type="transmembrane region" description="Helical" evidence="1">
    <location>
        <begin position="75"/>
        <end position="93"/>
    </location>
</feature>